<dbReference type="AlphaFoldDB" id="A0A090WEP2"/>
<dbReference type="EMBL" id="BBNT01000002">
    <property type="protein sequence ID" value="GAL74703.1"/>
    <property type="molecule type" value="Genomic_DNA"/>
</dbReference>
<accession>A0A090WEP2</accession>
<comment type="caution">
    <text evidence="1">The sequence shown here is derived from an EMBL/GenBank/DDBJ whole genome shotgun (WGS) entry which is preliminary data.</text>
</comment>
<sequence>MTMYITYYYSANLKPTDSKTREHLSSKMIYYSPKKPRKQILNLFTWCLFGTLSRKRNTIYLQH</sequence>
<organism evidence="1 2">
    <name type="scientific">Nonlabens ulvanivorans</name>
    <name type="common">Persicivirga ulvanivorans</name>
    <dbReference type="NCBI Taxonomy" id="906888"/>
    <lineage>
        <taxon>Bacteria</taxon>
        <taxon>Pseudomonadati</taxon>
        <taxon>Bacteroidota</taxon>
        <taxon>Flavobacteriia</taxon>
        <taxon>Flavobacteriales</taxon>
        <taxon>Flavobacteriaceae</taxon>
        <taxon>Nonlabens</taxon>
    </lineage>
</organism>
<reference evidence="1 2" key="1">
    <citation type="journal article" date="2014" name="Genome Announc.">
        <title>Draft Genome Sequences of Marine Flavobacterium Nonlabens Strains NR17, NR24, NR27, NR32, NR33, and Ara13.</title>
        <authorList>
            <person name="Nakanishi M."/>
            <person name="Meirelles P."/>
            <person name="Suzuki R."/>
            <person name="Takatani N."/>
            <person name="Mino S."/>
            <person name="Suda W."/>
            <person name="Oshima K."/>
            <person name="Hattori M."/>
            <person name="Ohkuma M."/>
            <person name="Hosokawa M."/>
            <person name="Miyashita K."/>
            <person name="Thompson F.L."/>
            <person name="Niwa A."/>
            <person name="Sawabe T."/>
            <person name="Sawabe T."/>
        </authorList>
    </citation>
    <scope>NUCLEOTIDE SEQUENCE [LARGE SCALE GENOMIC DNA]</scope>
    <source>
        <strain evidence="2">JCM19275</strain>
    </source>
</reference>
<evidence type="ECO:0000313" key="1">
    <source>
        <dbReference type="EMBL" id="GAL74703.1"/>
    </source>
</evidence>
<dbReference type="Proteomes" id="UP000029647">
    <property type="component" value="Unassembled WGS sequence"/>
</dbReference>
<gene>
    <name evidence="1" type="ORF">JCM19275_3558</name>
</gene>
<protein>
    <submittedName>
        <fullName evidence="1">Uncharacterized protein</fullName>
    </submittedName>
</protein>
<name>A0A090WEP2_NONUL</name>
<proteinExistence type="predicted"/>
<evidence type="ECO:0000313" key="2">
    <source>
        <dbReference type="Proteomes" id="UP000029647"/>
    </source>
</evidence>